<dbReference type="InterPro" id="IPR036390">
    <property type="entry name" value="WH_DNA-bd_sf"/>
</dbReference>
<dbReference type="Pfam" id="PF18765">
    <property type="entry name" value="Polbeta"/>
    <property type="match status" value="1"/>
</dbReference>
<dbReference type="EMBL" id="JAJNOC010000003">
    <property type="protein sequence ID" value="MCD2516940.1"/>
    <property type="molecule type" value="Genomic_DNA"/>
</dbReference>
<dbReference type="SUPFAM" id="SSF46785">
    <property type="entry name" value="Winged helix' DNA-binding domain"/>
    <property type="match status" value="1"/>
</dbReference>
<evidence type="ECO:0000313" key="2">
    <source>
        <dbReference type="EMBL" id="MCD2516940.1"/>
    </source>
</evidence>
<dbReference type="CDD" id="cd05403">
    <property type="entry name" value="NT_KNTase_like"/>
    <property type="match status" value="1"/>
</dbReference>
<organism evidence="2 3">
    <name type="scientific">Massilia phyllostachyos</name>
    <dbReference type="NCBI Taxonomy" id="2898585"/>
    <lineage>
        <taxon>Bacteria</taxon>
        <taxon>Pseudomonadati</taxon>
        <taxon>Pseudomonadota</taxon>
        <taxon>Betaproteobacteria</taxon>
        <taxon>Burkholderiales</taxon>
        <taxon>Oxalobacteraceae</taxon>
        <taxon>Telluria group</taxon>
        <taxon>Massilia</taxon>
    </lineage>
</organism>
<proteinExistence type="predicted"/>
<comment type="caution">
    <text evidence="2">The sequence shown here is derived from an EMBL/GenBank/DDBJ whole genome shotgun (WGS) entry which is preliminary data.</text>
</comment>
<feature type="domain" description="Polymerase beta nucleotidyltransferase" evidence="1">
    <location>
        <begin position="98"/>
        <end position="175"/>
    </location>
</feature>
<dbReference type="InterPro" id="IPR036388">
    <property type="entry name" value="WH-like_DNA-bd_sf"/>
</dbReference>
<name>A0ABS8Q5B6_9BURK</name>
<dbReference type="InterPro" id="IPR041633">
    <property type="entry name" value="Polbeta"/>
</dbReference>
<evidence type="ECO:0000259" key="1">
    <source>
        <dbReference type="Pfam" id="PF18765"/>
    </source>
</evidence>
<dbReference type="Proteomes" id="UP001179361">
    <property type="component" value="Unassembled WGS sequence"/>
</dbReference>
<dbReference type="SUPFAM" id="SSF81301">
    <property type="entry name" value="Nucleotidyltransferase"/>
    <property type="match status" value="1"/>
</dbReference>
<accession>A0ABS8Q5B6</accession>
<reference evidence="2" key="1">
    <citation type="submission" date="2021-11" db="EMBL/GenBank/DDBJ databases">
        <title>The complete genome of Massilia sp sp. G4R7.</title>
        <authorList>
            <person name="Liu L."/>
            <person name="Yue J."/>
            <person name="Yuan J."/>
            <person name="Yang F."/>
            <person name="Li L."/>
        </authorList>
    </citation>
    <scope>NUCLEOTIDE SEQUENCE</scope>
    <source>
        <strain evidence="2">G4R7</strain>
    </source>
</reference>
<dbReference type="RefSeq" id="WP_231058259.1">
    <property type="nucleotide sequence ID" value="NZ_JAJNOC010000003.1"/>
</dbReference>
<keyword evidence="3" id="KW-1185">Reference proteome</keyword>
<dbReference type="Gene3D" id="1.10.10.10">
    <property type="entry name" value="Winged helix-like DNA-binding domain superfamily/Winged helix DNA-binding domain"/>
    <property type="match status" value="1"/>
</dbReference>
<protein>
    <submittedName>
        <fullName evidence="2">Nucleotidyltransferase domain-containing protein</fullName>
    </submittedName>
</protein>
<dbReference type="InterPro" id="IPR011991">
    <property type="entry name" value="ArsR-like_HTH"/>
</dbReference>
<dbReference type="CDD" id="cd00090">
    <property type="entry name" value="HTH_ARSR"/>
    <property type="match status" value="1"/>
</dbReference>
<evidence type="ECO:0000313" key="3">
    <source>
        <dbReference type="Proteomes" id="UP001179361"/>
    </source>
</evidence>
<gene>
    <name evidence="2" type="ORF">LQ564_11540</name>
</gene>
<dbReference type="Gene3D" id="3.30.460.10">
    <property type="entry name" value="Beta Polymerase, domain 2"/>
    <property type="match status" value="1"/>
</dbReference>
<dbReference type="InterPro" id="IPR043519">
    <property type="entry name" value="NT_sf"/>
</dbReference>
<sequence>MKLPHRVSLADALFTKTTKAVIARLFTRPEQSWHLRELARAANVSPTMLSKEITTLAMAGIVLDERDGNRRRVRANSDCPIFDELKGIARKTAGLADTIQEALSQIAGIECAFIFGSVARGEERPGSDVDVCVIGSARNREVMSAMAAIEETVGRPVSCIVYTSDEIRKKIVDENAFVSRMLAAEKIFVIGGKDELKRSTRQLAEQGTRLSL</sequence>